<evidence type="ECO:0000256" key="2">
    <source>
        <dbReference type="ARBA" id="ARBA00022723"/>
    </source>
</evidence>
<dbReference type="PANTHER" id="PTHR47287:SF15">
    <property type="entry name" value="ZINC FINGER PROTEIN 3-LIKE"/>
    <property type="match status" value="1"/>
</dbReference>
<evidence type="ECO:0000313" key="8">
    <source>
        <dbReference type="EMBL" id="JAT55139.1"/>
    </source>
</evidence>
<dbReference type="InterPro" id="IPR036236">
    <property type="entry name" value="Znf_C2H2_sf"/>
</dbReference>
<dbReference type="SUPFAM" id="SSF57667">
    <property type="entry name" value="beta-beta-alpha zinc fingers"/>
    <property type="match status" value="1"/>
</dbReference>
<proteinExistence type="predicted"/>
<dbReference type="InterPro" id="IPR013087">
    <property type="entry name" value="Znf_C2H2_type"/>
</dbReference>
<gene>
    <name evidence="8" type="primary">ZFP1_0</name>
    <name evidence="8" type="ORF">g.60593</name>
</gene>
<evidence type="ECO:0000256" key="5">
    <source>
        <dbReference type="ARBA" id="ARBA00023242"/>
    </source>
</evidence>
<dbReference type="GO" id="GO:0009788">
    <property type="term" value="P:negative regulation of abscisic acid-activated signaling pathway"/>
    <property type="evidence" value="ECO:0007669"/>
    <property type="project" value="InterPro"/>
</dbReference>
<protein>
    <submittedName>
        <fullName evidence="8">Zinc finger protein 1</fullName>
    </submittedName>
</protein>
<dbReference type="PROSITE" id="PS00028">
    <property type="entry name" value="ZINC_FINGER_C2H2_1"/>
    <property type="match status" value="1"/>
</dbReference>
<feature type="domain" description="C2H2-type" evidence="7">
    <location>
        <begin position="101"/>
        <end position="128"/>
    </location>
</feature>
<dbReference type="InterPro" id="IPR044246">
    <property type="entry name" value="ZFP3-like"/>
</dbReference>
<reference evidence="8" key="1">
    <citation type="submission" date="2015-07" db="EMBL/GenBank/DDBJ databases">
        <title>Transcriptome Assembly of Anthurium amnicola.</title>
        <authorList>
            <person name="Suzuki J."/>
        </authorList>
    </citation>
    <scope>NUCLEOTIDE SEQUENCE</scope>
</reference>
<dbReference type="PROSITE" id="PS50157">
    <property type="entry name" value="ZINC_FINGER_C2H2_2"/>
    <property type="match status" value="1"/>
</dbReference>
<accession>A0A1D1YKI9</accession>
<keyword evidence="4" id="KW-0862">Zinc</keyword>
<sequence length="260" mass="27039">MCTHQSHQTTMKPAEAIAAEACPSRDASAVEVPTHDGGDVVVEEEGRSAGVKKKEGRGVVLDLSLSAEVSAPVVELDLLGGLDEGAAPSPEPEGSEAPRVFPCHYCQRKFYSSQALGGHQNAHKRERTLAKRGHRAGDHYAGGHHLYMHRYPSMSPLPLHGGAGPLGIQLHSMVHKAYGSSPAAGLLYGRRGWPRPLVAQQPTLASAAGGPPALVGGVPRFGDSAVTGGGHWWTAGGGGGGGGLRAGQEELQKIDLTLKL</sequence>
<comment type="subcellular location">
    <subcellularLocation>
        <location evidence="1">Nucleus</location>
    </subcellularLocation>
</comment>
<keyword evidence="5" id="KW-0539">Nucleus</keyword>
<dbReference type="GO" id="GO:0008270">
    <property type="term" value="F:zinc ion binding"/>
    <property type="evidence" value="ECO:0007669"/>
    <property type="project" value="UniProtKB-KW"/>
</dbReference>
<evidence type="ECO:0000256" key="3">
    <source>
        <dbReference type="ARBA" id="ARBA00022771"/>
    </source>
</evidence>
<name>A0A1D1YKI9_9ARAE</name>
<dbReference type="AlphaFoldDB" id="A0A1D1YKI9"/>
<dbReference type="GO" id="GO:0005634">
    <property type="term" value="C:nucleus"/>
    <property type="evidence" value="ECO:0007669"/>
    <property type="project" value="UniProtKB-SubCell"/>
</dbReference>
<evidence type="ECO:0000259" key="7">
    <source>
        <dbReference type="PROSITE" id="PS50157"/>
    </source>
</evidence>
<dbReference type="EMBL" id="GDJX01012797">
    <property type="protein sequence ID" value="JAT55139.1"/>
    <property type="molecule type" value="Transcribed_RNA"/>
</dbReference>
<dbReference type="Gene3D" id="3.30.160.60">
    <property type="entry name" value="Classic Zinc Finger"/>
    <property type="match status" value="1"/>
</dbReference>
<keyword evidence="2" id="KW-0479">Metal-binding</keyword>
<evidence type="ECO:0000256" key="6">
    <source>
        <dbReference type="PROSITE-ProRule" id="PRU00042"/>
    </source>
</evidence>
<keyword evidence="3 6" id="KW-0863">Zinc-finger</keyword>
<organism evidence="8">
    <name type="scientific">Anthurium amnicola</name>
    <dbReference type="NCBI Taxonomy" id="1678845"/>
    <lineage>
        <taxon>Eukaryota</taxon>
        <taxon>Viridiplantae</taxon>
        <taxon>Streptophyta</taxon>
        <taxon>Embryophyta</taxon>
        <taxon>Tracheophyta</taxon>
        <taxon>Spermatophyta</taxon>
        <taxon>Magnoliopsida</taxon>
        <taxon>Liliopsida</taxon>
        <taxon>Araceae</taxon>
        <taxon>Pothoideae</taxon>
        <taxon>Potheae</taxon>
        <taxon>Anthurium</taxon>
    </lineage>
</organism>
<evidence type="ECO:0000256" key="1">
    <source>
        <dbReference type="ARBA" id="ARBA00004123"/>
    </source>
</evidence>
<dbReference type="PANTHER" id="PTHR47287">
    <property type="entry name" value="C2H2 AND C2HC ZINC FINGERS SUPERFAMILY PROTEIN"/>
    <property type="match status" value="1"/>
</dbReference>
<evidence type="ECO:0000256" key="4">
    <source>
        <dbReference type="ARBA" id="ARBA00022833"/>
    </source>
</evidence>